<comment type="caution">
    <text evidence="9">The sequence shown here is derived from an EMBL/GenBank/DDBJ whole genome shotgun (WGS) entry which is preliminary data.</text>
</comment>
<feature type="transmembrane region" description="Helical" evidence="7">
    <location>
        <begin position="283"/>
        <end position="304"/>
    </location>
</feature>
<feature type="transmembrane region" description="Helical" evidence="7">
    <location>
        <begin position="367"/>
        <end position="387"/>
    </location>
</feature>
<dbReference type="PANTHER" id="PTHR23514">
    <property type="entry name" value="BYPASS OF STOP CODON PROTEIN 6"/>
    <property type="match status" value="1"/>
</dbReference>
<evidence type="ECO:0000259" key="8">
    <source>
        <dbReference type="PROSITE" id="PS50850"/>
    </source>
</evidence>
<dbReference type="InterPro" id="IPR001958">
    <property type="entry name" value="Tet-R_TetA/multi-R_MdtG-like"/>
</dbReference>
<feature type="transmembrane region" description="Helical" evidence="7">
    <location>
        <begin position="310"/>
        <end position="329"/>
    </location>
</feature>
<evidence type="ECO:0000313" key="10">
    <source>
        <dbReference type="Proteomes" id="UP000280696"/>
    </source>
</evidence>
<evidence type="ECO:0000256" key="2">
    <source>
        <dbReference type="ARBA" id="ARBA00008335"/>
    </source>
</evidence>
<protein>
    <submittedName>
        <fullName evidence="9">MFS transporter</fullName>
    </submittedName>
</protein>
<evidence type="ECO:0000256" key="4">
    <source>
        <dbReference type="ARBA" id="ARBA00022692"/>
    </source>
</evidence>
<dbReference type="InterPro" id="IPR051788">
    <property type="entry name" value="MFS_Transporter"/>
</dbReference>
<dbReference type="PRINTS" id="PR01035">
    <property type="entry name" value="TCRTETA"/>
</dbReference>
<dbReference type="RefSeq" id="WP_120469452.1">
    <property type="nucleotide sequence ID" value="NZ_RAYQ01000010.1"/>
</dbReference>
<feature type="transmembrane region" description="Helical" evidence="7">
    <location>
        <begin position="341"/>
        <end position="361"/>
    </location>
</feature>
<accession>A0A3A9AIK7</accession>
<evidence type="ECO:0000256" key="6">
    <source>
        <dbReference type="ARBA" id="ARBA00023136"/>
    </source>
</evidence>
<sequence length="393" mass="42249">MYTNDKRKKRIMLFCMMAMFLFAVSISMIGLVLPEVTKEFQVSLSKTGIVTAVQNAGGMIALALCGHLADRFGKLKVITGLFTAMTAALLGCFIIYRFPGFVLTVMMLGLAASALNACISAYLADLFPERRDYYISLAGVLFGLGSVLGPVYVGSVGKQAGGWRNQFGAVGIAGGITLLLFILLAGRRKQPGITEPAPVQENKKQGGRESVLKQKRLWFYGVIGFLYMAHSSSFMAWIPTCLAARYPADLTMGNRVMTVYWISILAGRIFSTWKADKLTFNRFMLWSNGIGGLGMLLAICMDGWALTVVYGVVGIATGAVFQVCLAGTCKEFAHISGRASSMVALAASIGGTLSCYITGLIAQSLGFTAVLVFLGALLLLIVPIILFNQHKGQ</sequence>
<keyword evidence="4 7" id="KW-0812">Transmembrane</keyword>
<reference evidence="9 10" key="1">
    <citation type="submission" date="2018-09" db="EMBL/GenBank/DDBJ databases">
        <title>Murine metabolic-syndrome-specific gut microbial biobank.</title>
        <authorList>
            <person name="Liu C."/>
        </authorList>
    </citation>
    <scope>NUCLEOTIDE SEQUENCE [LARGE SCALE GENOMIC DNA]</scope>
    <source>
        <strain evidence="9 10">0.1xD8-82</strain>
    </source>
</reference>
<dbReference type="Gene3D" id="1.20.1250.20">
    <property type="entry name" value="MFS general substrate transporter like domains"/>
    <property type="match status" value="2"/>
</dbReference>
<name>A0A3A9AIK7_9FIRM</name>
<feature type="transmembrane region" description="Helical" evidence="7">
    <location>
        <begin position="45"/>
        <end position="65"/>
    </location>
</feature>
<dbReference type="PROSITE" id="PS50850">
    <property type="entry name" value="MFS"/>
    <property type="match status" value="1"/>
</dbReference>
<evidence type="ECO:0000256" key="5">
    <source>
        <dbReference type="ARBA" id="ARBA00022989"/>
    </source>
</evidence>
<dbReference type="GO" id="GO:0005886">
    <property type="term" value="C:plasma membrane"/>
    <property type="evidence" value="ECO:0007669"/>
    <property type="project" value="UniProtKB-SubCell"/>
</dbReference>
<evidence type="ECO:0000256" key="3">
    <source>
        <dbReference type="ARBA" id="ARBA00022448"/>
    </source>
</evidence>
<organism evidence="9 10">
    <name type="scientific">Parablautia intestinalis</name>
    <dbReference type="NCBI Taxonomy" id="2320100"/>
    <lineage>
        <taxon>Bacteria</taxon>
        <taxon>Bacillati</taxon>
        <taxon>Bacillota</taxon>
        <taxon>Clostridia</taxon>
        <taxon>Lachnospirales</taxon>
        <taxon>Lachnospiraceae</taxon>
        <taxon>Parablautia</taxon>
    </lineage>
</organism>
<proteinExistence type="inferred from homology"/>
<feature type="transmembrane region" description="Helical" evidence="7">
    <location>
        <begin position="252"/>
        <end position="271"/>
    </location>
</feature>
<feature type="transmembrane region" description="Helical" evidence="7">
    <location>
        <begin position="102"/>
        <end position="124"/>
    </location>
</feature>
<dbReference type="Pfam" id="PF07690">
    <property type="entry name" value="MFS_1"/>
    <property type="match status" value="1"/>
</dbReference>
<feature type="transmembrane region" description="Helical" evidence="7">
    <location>
        <begin position="12"/>
        <end position="33"/>
    </location>
</feature>
<evidence type="ECO:0000256" key="7">
    <source>
        <dbReference type="SAM" id="Phobius"/>
    </source>
</evidence>
<feature type="domain" description="Major facilitator superfamily (MFS) profile" evidence="8">
    <location>
        <begin position="11"/>
        <end position="393"/>
    </location>
</feature>
<dbReference type="GO" id="GO:0022857">
    <property type="term" value="F:transmembrane transporter activity"/>
    <property type="evidence" value="ECO:0007669"/>
    <property type="project" value="InterPro"/>
</dbReference>
<feature type="transmembrane region" description="Helical" evidence="7">
    <location>
        <begin position="165"/>
        <end position="185"/>
    </location>
</feature>
<feature type="transmembrane region" description="Helical" evidence="7">
    <location>
        <begin position="217"/>
        <end position="240"/>
    </location>
</feature>
<dbReference type="AlphaFoldDB" id="A0A3A9AIK7"/>
<dbReference type="SUPFAM" id="SSF103473">
    <property type="entry name" value="MFS general substrate transporter"/>
    <property type="match status" value="1"/>
</dbReference>
<keyword evidence="3" id="KW-0813">Transport</keyword>
<dbReference type="InterPro" id="IPR011701">
    <property type="entry name" value="MFS"/>
</dbReference>
<comment type="subcellular location">
    <subcellularLocation>
        <location evidence="1">Cell membrane</location>
        <topology evidence="1">Multi-pass membrane protein</topology>
    </subcellularLocation>
</comment>
<evidence type="ECO:0000313" key="9">
    <source>
        <dbReference type="EMBL" id="RKI91302.1"/>
    </source>
</evidence>
<dbReference type="OrthoDB" id="7066727at2"/>
<dbReference type="InterPro" id="IPR036259">
    <property type="entry name" value="MFS_trans_sf"/>
</dbReference>
<keyword evidence="5 7" id="KW-1133">Transmembrane helix</keyword>
<keyword evidence="6 7" id="KW-0472">Membrane</keyword>
<feature type="transmembrane region" description="Helical" evidence="7">
    <location>
        <begin position="77"/>
        <end position="96"/>
    </location>
</feature>
<keyword evidence="10" id="KW-1185">Reference proteome</keyword>
<dbReference type="InterPro" id="IPR020846">
    <property type="entry name" value="MFS_dom"/>
</dbReference>
<dbReference type="EMBL" id="RAYQ01000010">
    <property type="protein sequence ID" value="RKI91302.1"/>
    <property type="molecule type" value="Genomic_DNA"/>
</dbReference>
<feature type="transmembrane region" description="Helical" evidence="7">
    <location>
        <begin position="133"/>
        <end position="153"/>
    </location>
</feature>
<evidence type="ECO:0000256" key="1">
    <source>
        <dbReference type="ARBA" id="ARBA00004651"/>
    </source>
</evidence>
<dbReference type="PANTHER" id="PTHR23514:SF3">
    <property type="entry name" value="BYPASS OF STOP CODON PROTEIN 6"/>
    <property type="match status" value="1"/>
</dbReference>
<dbReference type="Proteomes" id="UP000280696">
    <property type="component" value="Unassembled WGS sequence"/>
</dbReference>
<comment type="similarity">
    <text evidence="2">Belongs to the major facilitator superfamily.</text>
</comment>
<gene>
    <name evidence="9" type="ORF">D7V94_10385</name>
</gene>